<dbReference type="InterPro" id="IPR001123">
    <property type="entry name" value="LeuE-type"/>
</dbReference>
<proteinExistence type="predicted"/>
<evidence type="ECO:0000313" key="8">
    <source>
        <dbReference type="Proteomes" id="UP001293718"/>
    </source>
</evidence>
<evidence type="ECO:0000256" key="4">
    <source>
        <dbReference type="ARBA" id="ARBA00022989"/>
    </source>
</evidence>
<feature type="transmembrane region" description="Helical" evidence="6">
    <location>
        <begin position="110"/>
        <end position="129"/>
    </location>
</feature>
<reference evidence="7 8" key="1">
    <citation type="submission" date="2023-11" db="EMBL/GenBank/DDBJ databases">
        <title>Draft genome of Azohydromonas lata strain H1 (DSM1123), a polyhydroxyalkanoate producer.</title>
        <authorList>
            <person name="Traversa D."/>
            <person name="D'Addabbo P."/>
            <person name="Pazzani C."/>
            <person name="Manzari C."/>
            <person name="Chiara M."/>
            <person name="Scrascia M."/>
        </authorList>
    </citation>
    <scope>NUCLEOTIDE SEQUENCE [LARGE SCALE GENOMIC DNA]</scope>
    <source>
        <strain evidence="7 8">H1</strain>
    </source>
</reference>
<evidence type="ECO:0000256" key="5">
    <source>
        <dbReference type="ARBA" id="ARBA00023136"/>
    </source>
</evidence>
<feature type="transmembrane region" description="Helical" evidence="6">
    <location>
        <begin position="135"/>
        <end position="155"/>
    </location>
</feature>
<accession>A0ABU5IE20</accession>
<evidence type="ECO:0000313" key="7">
    <source>
        <dbReference type="EMBL" id="MDZ5457223.1"/>
    </source>
</evidence>
<keyword evidence="3 6" id="KW-0812">Transmembrane</keyword>
<feature type="transmembrane region" description="Helical" evidence="6">
    <location>
        <begin position="21"/>
        <end position="47"/>
    </location>
</feature>
<keyword evidence="5 6" id="KW-0472">Membrane</keyword>
<evidence type="ECO:0000256" key="2">
    <source>
        <dbReference type="ARBA" id="ARBA00022475"/>
    </source>
</evidence>
<evidence type="ECO:0000256" key="6">
    <source>
        <dbReference type="SAM" id="Phobius"/>
    </source>
</evidence>
<dbReference type="Proteomes" id="UP001293718">
    <property type="component" value="Unassembled WGS sequence"/>
</dbReference>
<feature type="transmembrane region" description="Helical" evidence="6">
    <location>
        <begin position="53"/>
        <end position="71"/>
    </location>
</feature>
<feature type="transmembrane region" description="Helical" evidence="6">
    <location>
        <begin position="167"/>
        <end position="185"/>
    </location>
</feature>
<keyword evidence="2" id="KW-1003">Cell membrane</keyword>
<evidence type="ECO:0000256" key="3">
    <source>
        <dbReference type="ARBA" id="ARBA00022692"/>
    </source>
</evidence>
<dbReference type="RefSeq" id="WP_322465597.1">
    <property type="nucleotide sequence ID" value="NZ_JAXOJX010000015.1"/>
</dbReference>
<dbReference type="EMBL" id="JAXOJX010000015">
    <property type="protein sequence ID" value="MDZ5457223.1"/>
    <property type="molecule type" value="Genomic_DNA"/>
</dbReference>
<comment type="caution">
    <text evidence="7">The sequence shown here is derived from an EMBL/GenBank/DDBJ whole genome shotgun (WGS) entry which is preliminary data.</text>
</comment>
<gene>
    <name evidence="7" type="ORF">SM757_11645</name>
</gene>
<keyword evidence="8" id="KW-1185">Reference proteome</keyword>
<name>A0ABU5IE20_9BURK</name>
<protein>
    <submittedName>
        <fullName evidence="7">LysE family transporter</fullName>
    </submittedName>
</protein>
<evidence type="ECO:0000256" key="1">
    <source>
        <dbReference type="ARBA" id="ARBA00004651"/>
    </source>
</evidence>
<comment type="subcellular location">
    <subcellularLocation>
        <location evidence="1">Cell membrane</location>
        <topology evidence="1">Multi-pass membrane protein</topology>
    </subcellularLocation>
</comment>
<dbReference type="PANTHER" id="PTHR30086:SF20">
    <property type="entry name" value="ARGININE EXPORTER PROTEIN ARGO-RELATED"/>
    <property type="match status" value="1"/>
</dbReference>
<dbReference type="Pfam" id="PF01810">
    <property type="entry name" value="LysE"/>
    <property type="match status" value="1"/>
</dbReference>
<keyword evidence="4 6" id="KW-1133">Transmembrane helix</keyword>
<dbReference type="PANTHER" id="PTHR30086">
    <property type="entry name" value="ARGININE EXPORTER PROTEIN ARGO"/>
    <property type="match status" value="1"/>
</dbReference>
<sequence length="187" mass="19777">MSPGANFALVTSVALGASRRAGVMTGLGLALASMTWALLAVAGLGVVLRNLPWLHQALQWAGALYLVYLGMRMLEGARRPVKTAVLAKPVSPLVAIRRGYLVSMTNPKAVAFYGSILALLIPGNAPHWVYEVTVVLAALISAAWYCGVALLLSHAAVRQRFLRGKTVIEAVVGVSLLVLGSRMLVGY</sequence>
<organism evidence="7 8">
    <name type="scientific">Azohydromonas lata</name>
    <dbReference type="NCBI Taxonomy" id="45677"/>
    <lineage>
        <taxon>Bacteria</taxon>
        <taxon>Pseudomonadati</taxon>
        <taxon>Pseudomonadota</taxon>
        <taxon>Betaproteobacteria</taxon>
        <taxon>Burkholderiales</taxon>
        <taxon>Sphaerotilaceae</taxon>
        <taxon>Azohydromonas</taxon>
    </lineage>
</organism>